<evidence type="ECO:0000256" key="2">
    <source>
        <dbReference type="SAM" id="SignalP"/>
    </source>
</evidence>
<feature type="compositionally biased region" description="Basic and acidic residues" evidence="1">
    <location>
        <begin position="714"/>
        <end position="736"/>
    </location>
</feature>
<dbReference type="EnsemblMetazoa" id="CLYHEMT000232.2">
    <property type="protein sequence ID" value="CLYHEMP000232.2"/>
    <property type="gene ID" value="CLYHEMG000232"/>
</dbReference>
<sequence>MKLFFRALLFLSLITILQCRDGGYPYNAYDEYLELATTSKPESSGMAKRILIPVQIILVGAIASFVLYRKCRYPDLGLFEFNKKPLEGFTNARDDTKKPYVELSETMSSPSMTLTCPQVKDQIWTKEAERHFLPPTREDFYESPQDDEYLEPVVDNVESHEYVSIEMDDPFIQQRNNKDIPDVENLRIDPVKRYVEPYEEDRRQTNGYSPGYDCYYDNVDHILSNHEQMNNRQAVVEEEGDYTNLTNNNTYNDDDAYETLDSVRSVRSIEAARSIEAVQSENIYEEINPGLPNTEPDPTLPFPLFFALAAYRFKNAALRTKEELEQRMFGTVKTSQDEAEDDNAYTNINPLPDVAKIKAKYRSNEPGSRVPVPAINKNRGNSNVFDAYSNVIDSLTAKAEKLSNQGSNQVSSRTRSKTKKMKSVDGSFDQTIPKENSRSRKKTNPSSNPQDNPETRSSPSSGKRKPPQGQDSVLENKSAPGRRKPPDFSQPPAIAGNRSGSSPTRKKGRDPQPKRNSMSEDEGRSLSLVSSPPEKPKSTETNNKKMQPIKTLAPSSSEDDACENVENTSSVDSIPQRLQINPKLTSYLPFGQDRTHNELLENSKWKAVQDALHHHSPIFPPIKLVERQESNSDWSTNSKDDLLEKERQYRIARRVIAQFQNSAMPLGEKDSDLSSAESLHLEEMLETEQKRRMTLTNELLEQTLSEVKKKRRGSIKEKLKNISPFKRDKNKDKDKIAAASSSTESKWSLNRRRWKSPTKETSPKVEKETSKSSKKSKKTKFGKKQKQPTNEEPLDPRMIGIPVYTPKSHVSFDKLEENYNSKKRASESDSIGNGEQSSGSNYRDPPATPAIDRISEEESCEPAAPAPKRNLKKEISDALTPTKKSGKKSPKFKKGKKGAVEEPPELPPSRNSNVNAAPGPPLPPRGSQP</sequence>
<feature type="region of interest" description="Disordered" evidence="1">
    <location>
        <begin position="401"/>
        <end position="571"/>
    </location>
</feature>
<evidence type="ECO:0000256" key="1">
    <source>
        <dbReference type="SAM" id="MobiDB-lite"/>
    </source>
</evidence>
<feature type="compositionally biased region" description="Basic and acidic residues" evidence="1">
    <location>
        <begin position="810"/>
        <end position="827"/>
    </location>
</feature>
<keyword evidence="2" id="KW-0732">Signal</keyword>
<reference evidence="3" key="1">
    <citation type="submission" date="2021-01" db="UniProtKB">
        <authorList>
            <consortium name="EnsemblMetazoa"/>
        </authorList>
    </citation>
    <scope>IDENTIFICATION</scope>
</reference>
<protein>
    <submittedName>
        <fullName evidence="3">Uncharacterized protein</fullName>
    </submittedName>
</protein>
<organism evidence="3 4">
    <name type="scientific">Clytia hemisphaerica</name>
    <dbReference type="NCBI Taxonomy" id="252671"/>
    <lineage>
        <taxon>Eukaryota</taxon>
        <taxon>Metazoa</taxon>
        <taxon>Cnidaria</taxon>
        <taxon>Hydrozoa</taxon>
        <taxon>Hydroidolina</taxon>
        <taxon>Leptothecata</taxon>
        <taxon>Obeliida</taxon>
        <taxon>Clytiidae</taxon>
        <taxon>Clytia</taxon>
    </lineage>
</organism>
<feature type="compositionally biased region" description="Basic and acidic residues" evidence="1">
    <location>
        <begin position="509"/>
        <end position="524"/>
    </location>
</feature>
<feature type="compositionally biased region" description="Basic residues" evidence="1">
    <location>
        <begin position="884"/>
        <end position="897"/>
    </location>
</feature>
<keyword evidence="4" id="KW-1185">Reference proteome</keyword>
<feature type="chain" id="PRO_5029801316" evidence="2">
    <location>
        <begin position="20"/>
        <end position="929"/>
    </location>
</feature>
<proteinExistence type="predicted"/>
<feature type="region of interest" description="Disordered" evidence="1">
    <location>
        <begin position="362"/>
        <end position="384"/>
    </location>
</feature>
<feature type="signal peptide" evidence="2">
    <location>
        <begin position="1"/>
        <end position="19"/>
    </location>
</feature>
<dbReference type="RefSeq" id="XP_066925796.1">
    <property type="nucleotide sequence ID" value="XM_067069695.1"/>
</dbReference>
<evidence type="ECO:0000313" key="4">
    <source>
        <dbReference type="Proteomes" id="UP000594262"/>
    </source>
</evidence>
<feature type="compositionally biased region" description="Basic and acidic residues" evidence="1">
    <location>
        <begin position="757"/>
        <end position="771"/>
    </location>
</feature>
<name>A0A7M5WHY5_9CNID</name>
<accession>A0A7M5WHY5</accession>
<feature type="compositionally biased region" description="Polar residues" evidence="1">
    <location>
        <begin position="828"/>
        <end position="841"/>
    </location>
</feature>
<evidence type="ECO:0000313" key="3">
    <source>
        <dbReference type="EnsemblMetazoa" id="CLYHEMP000232.2"/>
    </source>
</evidence>
<feature type="compositionally biased region" description="Pro residues" evidence="1">
    <location>
        <begin position="918"/>
        <end position="929"/>
    </location>
</feature>
<dbReference type="Proteomes" id="UP000594262">
    <property type="component" value="Unplaced"/>
</dbReference>
<dbReference type="AlphaFoldDB" id="A0A7M5WHY5"/>
<feature type="compositionally biased region" description="Basic residues" evidence="1">
    <location>
        <begin position="772"/>
        <end position="786"/>
    </location>
</feature>
<dbReference type="GeneID" id="136813161"/>
<feature type="region of interest" description="Disordered" evidence="1">
    <location>
        <begin position="707"/>
        <end position="929"/>
    </location>
</feature>